<protein>
    <submittedName>
        <fullName evidence="2">Uncharacterized protein</fullName>
    </submittedName>
</protein>
<proteinExistence type="predicted"/>
<gene>
    <name evidence="2" type="ORF">E2C01_009901</name>
</gene>
<keyword evidence="3" id="KW-1185">Reference proteome</keyword>
<name>A0A5B7D794_PORTR</name>
<feature type="compositionally biased region" description="Basic and acidic residues" evidence="1">
    <location>
        <begin position="1"/>
        <end position="22"/>
    </location>
</feature>
<dbReference type="Proteomes" id="UP000324222">
    <property type="component" value="Unassembled WGS sequence"/>
</dbReference>
<dbReference type="EMBL" id="VSRR010000556">
    <property type="protein sequence ID" value="MPC17056.1"/>
    <property type="molecule type" value="Genomic_DNA"/>
</dbReference>
<dbReference type="AlphaFoldDB" id="A0A5B7D794"/>
<comment type="caution">
    <text evidence="2">The sequence shown here is derived from an EMBL/GenBank/DDBJ whole genome shotgun (WGS) entry which is preliminary data.</text>
</comment>
<organism evidence="2 3">
    <name type="scientific">Portunus trituberculatus</name>
    <name type="common">Swimming crab</name>
    <name type="synonym">Neptunus trituberculatus</name>
    <dbReference type="NCBI Taxonomy" id="210409"/>
    <lineage>
        <taxon>Eukaryota</taxon>
        <taxon>Metazoa</taxon>
        <taxon>Ecdysozoa</taxon>
        <taxon>Arthropoda</taxon>
        <taxon>Crustacea</taxon>
        <taxon>Multicrustacea</taxon>
        <taxon>Malacostraca</taxon>
        <taxon>Eumalacostraca</taxon>
        <taxon>Eucarida</taxon>
        <taxon>Decapoda</taxon>
        <taxon>Pleocyemata</taxon>
        <taxon>Brachyura</taxon>
        <taxon>Eubrachyura</taxon>
        <taxon>Portunoidea</taxon>
        <taxon>Portunidae</taxon>
        <taxon>Portuninae</taxon>
        <taxon>Portunus</taxon>
    </lineage>
</organism>
<feature type="region of interest" description="Disordered" evidence="1">
    <location>
        <begin position="1"/>
        <end position="43"/>
    </location>
</feature>
<feature type="compositionally biased region" description="Low complexity" evidence="1">
    <location>
        <begin position="26"/>
        <end position="38"/>
    </location>
</feature>
<evidence type="ECO:0000313" key="3">
    <source>
        <dbReference type="Proteomes" id="UP000324222"/>
    </source>
</evidence>
<reference evidence="2 3" key="1">
    <citation type="submission" date="2019-05" db="EMBL/GenBank/DDBJ databases">
        <title>Another draft genome of Portunus trituberculatus and its Hox gene families provides insights of decapod evolution.</title>
        <authorList>
            <person name="Jeong J.-H."/>
            <person name="Song I."/>
            <person name="Kim S."/>
            <person name="Choi T."/>
            <person name="Kim D."/>
            <person name="Ryu S."/>
            <person name="Kim W."/>
        </authorList>
    </citation>
    <scope>NUCLEOTIDE SEQUENCE [LARGE SCALE GENOMIC DNA]</scope>
    <source>
        <tissue evidence="2">Muscle</tissue>
    </source>
</reference>
<sequence>MPRQYNKERHSKGDLASQEDKTLLNSPSLRSFSLPGRSGSPGGGGGMVCSICRSFSVMIMVTAAPHTGHRLSDKVYVKPSGEHLKGWHYHHHSLSRLECYRDALLA</sequence>
<evidence type="ECO:0000256" key="1">
    <source>
        <dbReference type="SAM" id="MobiDB-lite"/>
    </source>
</evidence>
<accession>A0A5B7D794</accession>
<evidence type="ECO:0000313" key="2">
    <source>
        <dbReference type="EMBL" id="MPC17056.1"/>
    </source>
</evidence>